<feature type="domain" description="Thiamine pyrophosphate enzyme N-terminal TPP-binding" evidence="6">
    <location>
        <begin position="3"/>
        <end position="116"/>
    </location>
</feature>
<dbReference type="GO" id="GO:0009097">
    <property type="term" value="P:isoleucine biosynthetic process"/>
    <property type="evidence" value="ECO:0007669"/>
    <property type="project" value="TreeGrafter"/>
</dbReference>
<dbReference type="InterPro" id="IPR012000">
    <property type="entry name" value="Thiamin_PyroP_enz_cen_dom"/>
</dbReference>
<dbReference type="PROSITE" id="PS00187">
    <property type="entry name" value="TPP_ENZYMES"/>
    <property type="match status" value="1"/>
</dbReference>
<name>A0A271KGF3_9HYPH</name>
<dbReference type="InterPro" id="IPR029035">
    <property type="entry name" value="DHS-like_NAD/FAD-binding_dom"/>
</dbReference>
<dbReference type="InterPro" id="IPR045229">
    <property type="entry name" value="TPP_enz"/>
</dbReference>
<evidence type="ECO:0000259" key="4">
    <source>
        <dbReference type="Pfam" id="PF00205"/>
    </source>
</evidence>
<dbReference type="GO" id="GO:0003984">
    <property type="term" value="F:acetolactate synthase activity"/>
    <property type="evidence" value="ECO:0007669"/>
    <property type="project" value="TreeGrafter"/>
</dbReference>
<dbReference type="Pfam" id="PF02776">
    <property type="entry name" value="TPP_enzyme_N"/>
    <property type="match status" value="1"/>
</dbReference>
<dbReference type="OrthoDB" id="4494979at2"/>
<comment type="caution">
    <text evidence="7">The sequence shown here is derived from an EMBL/GenBank/DDBJ whole genome shotgun (WGS) entry which is preliminary data.</text>
</comment>
<dbReference type="FunFam" id="3.40.50.970:FF:000007">
    <property type="entry name" value="Acetolactate synthase"/>
    <property type="match status" value="1"/>
</dbReference>
<dbReference type="InterPro" id="IPR029061">
    <property type="entry name" value="THDP-binding"/>
</dbReference>
<keyword evidence="2 3" id="KW-0786">Thiamine pyrophosphate</keyword>
<feature type="domain" description="Thiamine pyrophosphate enzyme central" evidence="4">
    <location>
        <begin position="188"/>
        <end position="324"/>
    </location>
</feature>
<organism evidence="7 8">
    <name type="scientific">Mesorhizobium wenxiniae</name>
    <dbReference type="NCBI Taxonomy" id="2014805"/>
    <lineage>
        <taxon>Bacteria</taxon>
        <taxon>Pseudomonadati</taxon>
        <taxon>Pseudomonadota</taxon>
        <taxon>Alphaproteobacteria</taxon>
        <taxon>Hyphomicrobiales</taxon>
        <taxon>Phyllobacteriaceae</taxon>
        <taxon>Mesorhizobium</taxon>
    </lineage>
</organism>
<dbReference type="EMBL" id="NPKH01000020">
    <property type="protein sequence ID" value="PAP94750.1"/>
    <property type="molecule type" value="Genomic_DNA"/>
</dbReference>
<dbReference type="Gene3D" id="3.40.50.1220">
    <property type="entry name" value="TPP-binding domain"/>
    <property type="match status" value="1"/>
</dbReference>
<dbReference type="CDD" id="cd07035">
    <property type="entry name" value="TPP_PYR_POX_like"/>
    <property type="match status" value="1"/>
</dbReference>
<dbReference type="GO" id="GO:0030976">
    <property type="term" value="F:thiamine pyrophosphate binding"/>
    <property type="evidence" value="ECO:0007669"/>
    <property type="project" value="InterPro"/>
</dbReference>
<dbReference type="Pfam" id="PF02775">
    <property type="entry name" value="TPP_enzyme_C"/>
    <property type="match status" value="1"/>
</dbReference>
<dbReference type="GO" id="GO:0009099">
    <property type="term" value="P:L-valine biosynthetic process"/>
    <property type="evidence" value="ECO:0007669"/>
    <property type="project" value="TreeGrafter"/>
</dbReference>
<dbReference type="PANTHER" id="PTHR18968">
    <property type="entry name" value="THIAMINE PYROPHOSPHATE ENZYMES"/>
    <property type="match status" value="1"/>
</dbReference>
<gene>
    <name evidence="7" type="ORF">CIT31_11425</name>
</gene>
<dbReference type="AlphaFoldDB" id="A0A271KGF3"/>
<dbReference type="GO" id="GO:0050660">
    <property type="term" value="F:flavin adenine dinucleotide binding"/>
    <property type="evidence" value="ECO:0007669"/>
    <property type="project" value="TreeGrafter"/>
</dbReference>
<dbReference type="SUPFAM" id="SSF52467">
    <property type="entry name" value="DHS-like NAD/FAD-binding domain"/>
    <property type="match status" value="1"/>
</dbReference>
<dbReference type="CDD" id="cd00568">
    <property type="entry name" value="TPP_enzymes"/>
    <property type="match status" value="1"/>
</dbReference>
<dbReference type="Pfam" id="PF00205">
    <property type="entry name" value="TPP_enzyme_M"/>
    <property type="match status" value="1"/>
</dbReference>
<dbReference type="Gene3D" id="3.40.50.970">
    <property type="match status" value="2"/>
</dbReference>
<keyword evidence="8" id="KW-1185">Reference proteome</keyword>
<comment type="similarity">
    <text evidence="1 3">Belongs to the TPP enzyme family.</text>
</comment>
<accession>A0A271KGF3</accession>
<evidence type="ECO:0000256" key="3">
    <source>
        <dbReference type="RuleBase" id="RU362132"/>
    </source>
</evidence>
<evidence type="ECO:0000256" key="2">
    <source>
        <dbReference type="ARBA" id="ARBA00023052"/>
    </source>
</evidence>
<feature type="domain" description="Thiamine pyrophosphate enzyme TPP-binding" evidence="5">
    <location>
        <begin position="383"/>
        <end position="529"/>
    </location>
</feature>
<protein>
    <submittedName>
        <fullName evidence="7">Thiamine pyrophosphate-binding protein</fullName>
    </submittedName>
</protein>
<dbReference type="InterPro" id="IPR000399">
    <property type="entry name" value="TPP-bd_CS"/>
</dbReference>
<dbReference type="GO" id="GO:0005948">
    <property type="term" value="C:acetolactate synthase complex"/>
    <property type="evidence" value="ECO:0007669"/>
    <property type="project" value="TreeGrafter"/>
</dbReference>
<dbReference type="PANTHER" id="PTHR18968:SF120">
    <property type="entry name" value="ACETOLACTATE SYNTHASE LARGE SUBUNIT"/>
    <property type="match status" value="1"/>
</dbReference>
<dbReference type="RefSeq" id="WP_065009915.1">
    <property type="nucleotide sequence ID" value="NZ_NPKH01000020.1"/>
</dbReference>
<dbReference type="SUPFAM" id="SSF52518">
    <property type="entry name" value="Thiamin diphosphate-binding fold (THDP-binding)"/>
    <property type="match status" value="2"/>
</dbReference>
<dbReference type="Proteomes" id="UP000215931">
    <property type="component" value="Unassembled WGS sequence"/>
</dbReference>
<evidence type="ECO:0000256" key="1">
    <source>
        <dbReference type="ARBA" id="ARBA00007812"/>
    </source>
</evidence>
<evidence type="ECO:0000313" key="8">
    <source>
        <dbReference type="Proteomes" id="UP000215931"/>
    </source>
</evidence>
<dbReference type="InterPro" id="IPR012001">
    <property type="entry name" value="Thiamin_PyroP_enz_TPP-bd_dom"/>
</dbReference>
<evidence type="ECO:0000313" key="7">
    <source>
        <dbReference type="EMBL" id="PAP94750.1"/>
    </source>
</evidence>
<dbReference type="InterPro" id="IPR011766">
    <property type="entry name" value="TPP_enzyme_TPP-bd"/>
</dbReference>
<reference evidence="7 8" key="1">
    <citation type="submission" date="2017-08" db="EMBL/GenBank/DDBJ databases">
        <title>Mesorhizobium wenxinae sp. nov., a novel rhizobial species isolated from root nodules of chickpea (Cicer arietinum L.).</title>
        <authorList>
            <person name="Zhang J."/>
        </authorList>
    </citation>
    <scope>NUCLEOTIDE SEQUENCE [LARGE SCALE GENOMIC DNA]</scope>
    <source>
        <strain evidence="8">WYCCWR 10019</strain>
    </source>
</reference>
<sequence length="549" mass="59324">MKTGGQLIVDALEANGTDRIYCVPGESYLAVLDALHDSTIRTIVCRQEGGAAMMADCHGRLTGKPGICFVTRGPGATNASAGIHIAMQDSVPVILFIGQVASHAKGREAFQEVDYVRFFGDIAKWVVEIDDASRIPEFVTRAFAVATSGRPGPVVISLPEDMLTSLAEAPEALPHTPVETRPGEAELDALEKLLNKAQRPFVILGGTRWDAEAVARMRTIAEAWSLPVGCSFRRQMLFDHLHPNYAGDVGIGINPKLATAIKQADLVLLIGGRMGEMPSSDYTLLKSPYPDQMLVHIHADAGELGRVYRPTLAINASPSAFVEAFAGRKPAATPVWADETPKLHAAYLDWSTPPESGPGSVQMGPIMNYLETMLPDDAILTNGAGNYATWVHRFHRSRRFATQAAPTSGSMGYGTPAAVAAKELFPERDVIAFAGDGCFLMNGQEFATAVQYDLPIIVIVVNNGIYGTIRMHQEREYPGRVVATDLRNPDFAALARAYGGHGETVEKTADFAPAFERARASGKPSIVEIRLDPEAITPTRTMTQIRDRS</sequence>
<dbReference type="GO" id="GO:0000287">
    <property type="term" value="F:magnesium ion binding"/>
    <property type="evidence" value="ECO:0007669"/>
    <property type="project" value="InterPro"/>
</dbReference>
<dbReference type="NCBIfam" id="NF006052">
    <property type="entry name" value="PRK08199.1"/>
    <property type="match status" value="1"/>
</dbReference>
<proteinExistence type="inferred from homology"/>
<evidence type="ECO:0000259" key="5">
    <source>
        <dbReference type="Pfam" id="PF02775"/>
    </source>
</evidence>
<evidence type="ECO:0000259" key="6">
    <source>
        <dbReference type="Pfam" id="PF02776"/>
    </source>
</evidence>